<feature type="domain" description="YvlB/LiaX N-terminal" evidence="1">
    <location>
        <begin position="310"/>
        <end position="337"/>
    </location>
</feature>
<evidence type="ECO:0000259" key="1">
    <source>
        <dbReference type="Pfam" id="PF22746"/>
    </source>
</evidence>
<dbReference type="Pfam" id="PF22746">
    <property type="entry name" value="SHOCT-like_DUF2089-C"/>
    <property type="match status" value="1"/>
</dbReference>
<sequence length="341" mass="37534">MAHLSKEFNITLNGKVALSLDKGELDVRGWDEECCKLVVESEKPIKLNHKAKSDKLYISLAGELTKQVQVYLPKMCDLFVDGSYLDLSIANLDYKVKVDNGNGKTSITNIDGEIKVEQSKGSIEFVSNHGKVRADLGAVETEVYNHQGEINLDIGRGNLNLKGLDGDARLILAKGKHVVTDSRGTLNFNSSGDISITSSRFTRVKGRGFGDTVLHLPIAYVANYSLTTSGDFYLGIPSDSAFSLKAKVKSIDNKVDSLQLTKGNGEYKGDKGLHPLGDVSLEGKHLKIESIVLKDDSADFYDKEENQESLKILRMVEEGTLDPQKAEELLETFEEFEKGEN</sequence>
<proteinExistence type="predicted"/>
<reference evidence="2" key="1">
    <citation type="journal article" date="2018" name="Antonie Van Leeuwenhoek">
        <title>Proteinivorax hydrogeniformans sp. nov., an anaerobic, haloalkaliphilic bacterium fermenting proteinaceous compounds with high hydrogen production.</title>
        <authorList>
            <person name="Boltyanskaya Y."/>
            <person name="Detkova E."/>
            <person name="Pimenov N."/>
            <person name="Kevbrin V."/>
        </authorList>
    </citation>
    <scope>NUCLEOTIDE SEQUENCE</scope>
    <source>
        <strain evidence="2">Z-710</strain>
    </source>
</reference>
<name>A0AAU8HV37_9FIRM</name>
<protein>
    <recommendedName>
        <fullName evidence="1">YvlB/LiaX N-terminal domain-containing protein</fullName>
    </recommendedName>
</protein>
<dbReference type="AlphaFoldDB" id="A0AAU8HV37"/>
<dbReference type="RefSeq" id="WP_353893780.1">
    <property type="nucleotide sequence ID" value="NZ_CP159485.1"/>
</dbReference>
<accession>A0AAU8HV37</accession>
<dbReference type="EMBL" id="CP159485">
    <property type="protein sequence ID" value="XCI29232.1"/>
    <property type="molecule type" value="Genomic_DNA"/>
</dbReference>
<dbReference type="InterPro" id="IPR053959">
    <property type="entry name" value="YvlB/LiaX_N"/>
</dbReference>
<evidence type="ECO:0000313" key="2">
    <source>
        <dbReference type="EMBL" id="XCI29232.1"/>
    </source>
</evidence>
<organism evidence="2">
    <name type="scientific">Proteinivorax hydrogeniformans</name>
    <dbReference type="NCBI Taxonomy" id="1826727"/>
    <lineage>
        <taxon>Bacteria</taxon>
        <taxon>Bacillati</taxon>
        <taxon>Bacillota</taxon>
        <taxon>Clostridia</taxon>
        <taxon>Eubacteriales</taxon>
        <taxon>Proteinivoracaceae</taxon>
        <taxon>Proteinivorax</taxon>
    </lineage>
</organism>
<reference evidence="2" key="2">
    <citation type="submission" date="2024-06" db="EMBL/GenBank/DDBJ databases">
        <authorList>
            <person name="Petrova K.O."/>
            <person name="Toshchakov S.V."/>
            <person name="Boltjanskaja Y.V."/>
            <person name="Kevbrin V.V."/>
        </authorList>
    </citation>
    <scope>NUCLEOTIDE SEQUENCE</scope>
    <source>
        <strain evidence="2">Z-710</strain>
    </source>
</reference>
<gene>
    <name evidence="2" type="ORF">PRVXH_000543</name>
</gene>